<reference evidence="1" key="1">
    <citation type="submission" date="2022-04" db="EMBL/GenBank/DDBJ databases">
        <title>Shinella lacus sp. nov., a novel member of the genus Shinella from water.</title>
        <authorList>
            <person name="Deng Y."/>
        </authorList>
    </citation>
    <scope>NUCLEOTIDE SEQUENCE</scope>
    <source>
        <strain evidence="1">JCM 31239</strain>
    </source>
</reference>
<comment type="caution">
    <text evidence="1">The sequence shown here is derived from an EMBL/GenBank/DDBJ whole genome shotgun (WGS) entry which is preliminary data.</text>
</comment>
<keyword evidence="2" id="KW-1185">Reference proteome</keyword>
<organism evidence="1 2">
    <name type="scientific">Shinella curvata</name>
    <dbReference type="NCBI Taxonomy" id="1817964"/>
    <lineage>
        <taxon>Bacteria</taxon>
        <taxon>Pseudomonadati</taxon>
        <taxon>Pseudomonadota</taxon>
        <taxon>Alphaproteobacteria</taxon>
        <taxon>Hyphomicrobiales</taxon>
        <taxon>Rhizobiaceae</taxon>
        <taxon>Shinella</taxon>
    </lineage>
</organism>
<proteinExistence type="predicted"/>
<sequence>MPTPSVNIRQQKNPARLKRVSLAPSQGYFCLKYAMFKTFDSVRDQNTMRTMNTTEADWLSYAGLLGSDVTTFGTLLPDLQLGVFCQSCSRTIPIDREELTAKHGARQDKVGMKQRLR</sequence>
<accession>A0ABT8X9H7</accession>
<dbReference type="RefSeq" id="WP_244758738.1">
    <property type="nucleotide sequence ID" value="NZ_JALJCJ010000001.1"/>
</dbReference>
<dbReference type="Proteomes" id="UP001177080">
    <property type="component" value="Unassembled WGS sequence"/>
</dbReference>
<dbReference type="EMBL" id="WHSC02000001">
    <property type="protein sequence ID" value="MDO6120388.1"/>
    <property type="molecule type" value="Genomic_DNA"/>
</dbReference>
<protein>
    <submittedName>
        <fullName evidence="1">Uncharacterized protein</fullName>
    </submittedName>
</protein>
<name>A0ABT8X9H7_9HYPH</name>
<evidence type="ECO:0000313" key="1">
    <source>
        <dbReference type="EMBL" id="MDO6120388.1"/>
    </source>
</evidence>
<evidence type="ECO:0000313" key="2">
    <source>
        <dbReference type="Proteomes" id="UP001177080"/>
    </source>
</evidence>
<gene>
    <name evidence="1" type="ORF">GB928_004255</name>
</gene>